<evidence type="ECO:0000259" key="6">
    <source>
        <dbReference type="Pfam" id="PF00441"/>
    </source>
</evidence>
<comment type="cofactor">
    <cofactor evidence="1">
        <name>FAD</name>
        <dbReference type="ChEBI" id="CHEBI:57692"/>
    </cofactor>
</comment>
<comment type="caution">
    <text evidence="9">The sequence shown here is derived from an EMBL/GenBank/DDBJ whole genome shotgun (WGS) entry which is preliminary data.</text>
</comment>
<dbReference type="InterPro" id="IPR046373">
    <property type="entry name" value="Acyl-CoA_Oxase/DH_mid-dom_sf"/>
</dbReference>
<dbReference type="Pfam" id="PF00441">
    <property type="entry name" value="Acyl-CoA_dh_1"/>
    <property type="match status" value="1"/>
</dbReference>
<sequence>MDFEYSQEQQQFTDSIRRWAESNYDFESRKQIIYSDTGVSNKAWNAMAELGMTALPVPEEQGGFAGSAVDMMGVMQEIGRSLCVEPYFATMFGAEFLAASHSHADVLEQVASGEIKLACALNEKQSRYELNNITTSVTANASGFVLNGNKTTVLHGAQAQLLIVSARSNAASRAADGISLLLVDPSLAGVTIKNYRTLDGLQASDIEFKNVQLSTGSIIGEMGTAWELLDAVSDYGVTLLCAEAVGCMEALIAATLEYLKTRQQFGTPIGKFQVLQHRMADMLIELEQAKSLTTLAASKAHASDAQERRKAVSAAKVKVGQAGKFIGQQAVQLHGGMGVTNELAAAHYFKRLTTIDLTLGDVDHHLARFIALPDFAKAA</sequence>
<evidence type="ECO:0000259" key="7">
    <source>
        <dbReference type="Pfam" id="PF02770"/>
    </source>
</evidence>
<dbReference type="SUPFAM" id="SSF56645">
    <property type="entry name" value="Acyl-CoA dehydrogenase NM domain-like"/>
    <property type="match status" value="1"/>
</dbReference>
<dbReference type="GO" id="GO:0003995">
    <property type="term" value="F:acyl-CoA dehydrogenase activity"/>
    <property type="evidence" value="ECO:0007669"/>
    <property type="project" value="TreeGrafter"/>
</dbReference>
<evidence type="ECO:0000313" key="10">
    <source>
        <dbReference type="Proteomes" id="UP000294829"/>
    </source>
</evidence>
<feature type="domain" description="Acyl-CoA dehydrogenase/oxidase N-terminal" evidence="8">
    <location>
        <begin position="6"/>
        <end position="84"/>
    </location>
</feature>
<dbReference type="EMBL" id="SMYL01000002">
    <property type="protein sequence ID" value="TDK67402.1"/>
    <property type="molecule type" value="Genomic_DNA"/>
</dbReference>
<dbReference type="AlphaFoldDB" id="A0A4R5W478"/>
<evidence type="ECO:0000313" key="9">
    <source>
        <dbReference type="EMBL" id="TDK67402.1"/>
    </source>
</evidence>
<dbReference type="InterPro" id="IPR006091">
    <property type="entry name" value="Acyl-CoA_Oxase/DH_mid-dom"/>
</dbReference>
<keyword evidence="3" id="KW-0285">Flavoprotein</keyword>
<dbReference type="GO" id="GO:0050660">
    <property type="term" value="F:flavin adenine dinucleotide binding"/>
    <property type="evidence" value="ECO:0007669"/>
    <property type="project" value="InterPro"/>
</dbReference>
<dbReference type="Gene3D" id="1.10.540.10">
    <property type="entry name" value="Acyl-CoA dehydrogenase/oxidase, N-terminal domain"/>
    <property type="match status" value="1"/>
</dbReference>
<dbReference type="RefSeq" id="WP_133326619.1">
    <property type="nucleotide sequence ID" value="NZ_SMYL01000002.1"/>
</dbReference>
<protein>
    <submittedName>
        <fullName evidence="9">Pimeloyl-CoA dehydrogenase small subunit</fullName>
    </submittedName>
</protein>
<evidence type="ECO:0000256" key="1">
    <source>
        <dbReference type="ARBA" id="ARBA00001974"/>
    </source>
</evidence>
<dbReference type="Pfam" id="PF02771">
    <property type="entry name" value="Acyl-CoA_dh_N"/>
    <property type="match status" value="1"/>
</dbReference>
<organism evidence="9 10">
    <name type="scientific">Sapientia aquatica</name>
    <dbReference type="NCBI Taxonomy" id="1549640"/>
    <lineage>
        <taxon>Bacteria</taxon>
        <taxon>Pseudomonadati</taxon>
        <taxon>Pseudomonadota</taxon>
        <taxon>Betaproteobacteria</taxon>
        <taxon>Burkholderiales</taxon>
        <taxon>Oxalobacteraceae</taxon>
        <taxon>Sapientia</taxon>
    </lineage>
</organism>
<dbReference type="InterPro" id="IPR037069">
    <property type="entry name" value="AcylCoA_DH/ox_N_sf"/>
</dbReference>
<dbReference type="OrthoDB" id="9770681at2"/>
<reference evidence="9 10" key="1">
    <citation type="submission" date="2019-03" db="EMBL/GenBank/DDBJ databases">
        <title>Sapientia aquatica gen. nov., sp. nov., isolated from a crater lake.</title>
        <authorList>
            <person name="Felfoldi T."/>
            <person name="Szabo A."/>
            <person name="Toth E."/>
            <person name="Schumann P."/>
            <person name="Keki Z."/>
            <person name="Marialigeti K."/>
            <person name="Mathe I."/>
        </authorList>
    </citation>
    <scope>NUCLEOTIDE SEQUENCE [LARGE SCALE GENOMIC DNA]</scope>
    <source>
        <strain evidence="9 10">SA-152</strain>
    </source>
</reference>
<evidence type="ECO:0000256" key="4">
    <source>
        <dbReference type="ARBA" id="ARBA00022827"/>
    </source>
</evidence>
<dbReference type="CDD" id="cd00567">
    <property type="entry name" value="ACAD"/>
    <property type="match status" value="1"/>
</dbReference>
<dbReference type="InterPro" id="IPR009075">
    <property type="entry name" value="AcylCo_DH/oxidase_C"/>
</dbReference>
<dbReference type="PANTHER" id="PTHR43884:SF20">
    <property type="entry name" value="ACYL-COA DEHYDROGENASE FADE28"/>
    <property type="match status" value="1"/>
</dbReference>
<dbReference type="PANTHER" id="PTHR43884">
    <property type="entry name" value="ACYL-COA DEHYDROGENASE"/>
    <property type="match status" value="1"/>
</dbReference>
<feature type="domain" description="Acyl-CoA oxidase/dehydrogenase middle" evidence="7">
    <location>
        <begin position="118"/>
        <end position="211"/>
    </location>
</feature>
<dbReference type="Gene3D" id="1.20.140.10">
    <property type="entry name" value="Butyryl-CoA Dehydrogenase, subunit A, domain 3"/>
    <property type="match status" value="1"/>
</dbReference>
<dbReference type="Pfam" id="PF02770">
    <property type="entry name" value="Acyl-CoA_dh_M"/>
    <property type="match status" value="1"/>
</dbReference>
<dbReference type="SUPFAM" id="SSF47203">
    <property type="entry name" value="Acyl-CoA dehydrogenase C-terminal domain-like"/>
    <property type="match status" value="1"/>
</dbReference>
<keyword evidence="5" id="KW-0560">Oxidoreductase</keyword>
<comment type="similarity">
    <text evidence="2">Belongs to the acyl-CoA dehydrogenase family.</text>
</comment>
<name>A0A4R5W478_9BURK</name>
<evidence type="ECO:0000259" key="8">
    <source>
        <dbReference type="Pfam" id="PF02771"/>
    </source>
</evidence>
<keyword evidence="10" id="KW-1185">Reference proteome</keyword>
<gene>
    <name evidence="9" type="ORF">E2I14_06480</name>
</gene>
<dbReference type="InterPro" id="IPR013786">
    <property type="entry name" value="AcylCoA_DH/ox_N"/>
</dbReference>
<keyword evidence="4" id="KW-0274">FAD</keyword>
<feature type="domain" description="Acyl-CoA dehydrogenase/oxidase C-terminal" evidence="6">
    <location>
        <begin position="239"/>
        <end position="354"/>
    </location>
</feature>
<dbReference type="Proteomes" id="UP000294829">
    <property type="component" value="Unassembled WGS sequence"/>
</dbReference>
<dbReference type="InterPro" id="IPR036250">
    <property type="entry name" value="AcylCo_DH-like_C"/>
</dbReference>
<evidence type="ECO:0000256" key="3">
    <source>
        <dbReference type="ARBA" id="ARBA00022630"/>
    </source>
</evidence>
<evidence type="ECO:0000256" key="2">
    <source>
        <dbReference type="ARBA" id="ARBA00009347"/>
    </source>
</evidence>
<proteinExistence type="inferred from homology"/>
<evidence type="ECO:0000256" key="5">
    <source>
        <dbReference type="ARBA" id="ARBA00023002"/>
    </source>
</evidence>
<accession>A0A4R5W478</accession>
<dbReference type="InterPro" id="IPR009100">
    <property type="entry name" value="AcylCoA_DH/oxidase_NM_dom_sf"/>
</dbReference>
<dbReference type="Gene3D" id="2.40.110.10">
    <property type="entry name" value="Butyryl-CoA Dehydrogenase, subunit A, domain 2"/>
    <property type="match status" value="1"/>
</dbReference>